<proteinExistence type="predicted"/>
<dbReference type="Proteomes" id="UP001295684">
    <property type="component" value="Unassembled WGS sequence"/>
</dbReference>
<protein>
    <submittedName>
        <fullName evidence="2">Uncharacterized protein</fullName>
    </submittedName>
</protein>
<feature type="compositionally biased region" description="Basic and acidic residues" evidence="1">
    <location>
        <begin position="43"/>
        <end position="66"/>
    </location>
</feature>
<feature type="region of interest" description="Disordered" evidence="1">
    <location>
        <begin position="25"/>
        <end position="112"/>
    </location>
</feature>
<feature type="compositionally biased region" description="Polar residues" evidence="1">
    <location>
        <begin position="97"/>
        <end position="106"/>
    </location>
</feature>
<feature type="compositionally biased region" description="Basic residues" evidence="1">
    <location>
        <begin position="28"/>
        <end position="42"/>
    </location>
</feature>
<sequence>MGCSCSGTKRKKEVEELNVKVATMKEKRNQKKKKREIIRRVAKREERKMMRRNELQQNRSRSEYKRSISSQRSFSRWSRRRNSTLTNRSKPAHRNFSMISQSNPPTLRSHCSYPQRSGLLSANSFKISQISDEPLFEWSLGSSSSLKGISDPSQKSTFRRSKKTFYMNNVIFLHVFKIKNNISSEVHPTWNNITKKFKEHFLGKEFKKAVPQSKQSEKLKNKYYKFIDF</sequence>
<dbReference type="AlphaFoldDB" id="A0AAD1UI58"/>
<evidence type="ECO:0000256" key="1">
    <source>
        <dbReference type="SAM" id="MobiDB-lite"/>
    </source>
</evidence>
<keyword evidence="3" id="KW-1185">Reference proteome</keyword>
<evidence type="ECO:0000313" key="3">
    <source>
        <dbReference type="Proteomes" id="UP001295684"/>
    </source>
</evidence>
<evidence type="ECO:0000313" key="2">
    <source>
        <dbReference type="EMBL" id="CAI2369846.1"/>
    </source>
</evidence>
<accession>A0AAD1UI58</accession>
<organism evidence="2 3">
    <name type="scientific">Euplotes crassus</name>
    <dbReference type="NCBI Taxonomy" id="5936"/>
    <lineage>
        <taxon>Eukaryota</taxon>
        <taxon>Sar</taxon>
        <taxon>Alveolata</taxon>
        <taxon>Ciliophora</taxon>
        <taxon>Intramacronucleata</taxon>
        <taxon>Spirotrichea</taxon>
        <taxon>Hypotrichia</taxon>
        <taxon>Euplotida</taxon>
        <taxon>Euplotidae</taxon>
        <taxon>Moneuplotes</taxon>
    </lineage>
</organism>
<comment type="caution">
    <text evidence="2">The sequence shown here is derived from an EMBL/GenBank/DDBJ whole genome shotgun (WGS) entry which is preliminary data.</text>
</comment>
<feature type="compositionally biased region" description="Low complexity" evidence="1">
    <location>
        <begin position="67"/>
        <end position="76"/>
    </location>
</feature>
<reference evidence="2" key="1">
    <citation type="submission" date="2023-07" db="EMBL/GenBank/DDBJ databases">
        <authorList>
            <consortium name="AG Swart"/>
            <person name="Singh M."/>
            <person name="Singh A."/>
            <person name="Seah K."/>
            <person name="Emmerich C."/>
        </authorList>
    </citation>
    <scope>NUCLEOTIDE SEQUENCE</scope>
    <source>
        <strain evidence="2">DP1</strain>
    </source>
</reference>
<gene>
    <name evidence="2" type="ORF">ECRASSUSDP1_LOCUS11150</name>
</gene>
<dbReference type="EMBL" id="CAMPGE010011003">
    <property type="protein sequence ID" value="CAI2369846.1"/>
    <property type="molecule type" value="Genomic_DNA"/>
</dbReference>
<name>A0AAD1UI58_EUPCR</name>